<feature type="non-terminal residue" evidence="2">
    <location>
        <position position="1"/>
    </location>
</feature>
<name>A0A6J4L6D6_9BACT</name>
<feature type="compositionally biased region" description="Basic residues" evidence="1">
    <location>
        <begin position="378"/>
        <end position="389"/>
    </location>
</feature>
<feature type="non-terminal residue" evidence="2">
    <location>
        <position position="426"/>
    </location>
</feature>
<sequence length="426" mass="47518">ALPHVLEVQPGDGRRRRPPGAARQARRLPAAERLRRRQELASVLGRDGRGPGPLHGRAQGGDPQRPVRERAVHARDARGAARRGRRGVAGQAREAARRPRAAARERGLPQPRRAAADAGHAAARDGQGRPRARGLARRAVQPHRQGDRLPRLQDAPRDPGLVRQVELRQPRHAVPRDRHRERRLEQAVRVRRRAQPRRQRDAAELDDAHRQARGADGPRVRGPHGAPGRVPVELRDRADARLLALDDPLRRGPLHARQEGRARAHAPHPDPVPGRHDPRRPLPRLGRGDPARDARARAGGPLPHEHRRGAQARSAHPDGAEEGHAPDRDDHRRQAQRPHDAERADLQELDGARRDGHRHHAQGGRRLPPLGDHDQHLHARARPRARGVRQARERDLEGQGVLHQHDDARPVPPDGLPEEEVEDGEL</sequence>
<evidence type="ECO:0000256" key="1">
    <source>
        <dbReference type="SAM" id="MobiDB-lite"/>
    </source>
</evidence>
<feature type="compositionally biased region" description="Basic and acidic residues" evidence="1">
    <location>
        <begin position="65"/>
        <end position="79"/>
    </location>
</feature>
<reference evidence="2" key="1">
    <citation type="submission" date="2020-02" db="EMBL/GenBank/DDBJ databases">
        <authorList>
            <person name="Meier V. D."/>
        </authorList>
    </citation>
    <scope>NUCLEOTIDE SEQUENCE</scope>
    <source>
        <strain evidence="2">AVDCRST_MAG11</strain>
    </source>
</reference>
<feature type="compositionally biased region" description="Low complexity" evidence="1">
    <location>
        <begin position="112"/>
        <end position="121"/>
    </location>
</feature>
<evidence type="ECO:0000313" key="2">
    <source>
        <dbReference type="EMBL" id="CAA9323549.1"/>
    </source>
</evidence>
<feature type="compositionally biased region" description="Basic and acidic residues" evidence="1">
    <location>
        <begin position="29"/>
        <end position="39"/>
    </location>
</feature>
<feature type="region of interest" description="Disordered" evidence="1">
    <location>
        <begin position="1"/>
        <end position="426"/>
    </location>
</feature>
<dbReference type="AlphaFoldDB" id="A0A6J4L6D6"/>
<dbReference type="EMBL" id="CADCTU010000499">
    <property type="protein sequence ID" value="CAA9323549.1"/>
    <property type="molecule type" value="Genomic_DNA"/>
</dbReference>
<proteinExistence type="predicted"/>
<protein>
    <submittedName>
        <fullName evidence="2">FIG024850: short form Mg-chelase associated protein with vWA domain</fullName>
    </submittedName>
</protein>
<organism evidence="2">
    <name type="scientific">uncultured Gemmatimonadaceae bacterium</name>
    <dbReference type="NCBI Taxonomy" id="246130"/>
    <lineage>
        <taxon>Bacteria</taxon>
        <taxon>Pseudomonadati</taxon>
        <taxon>Gemmatimonadota</taxon>
        <taxon>Gemmatimonadia</taxon>
        <taxon>Gemmatimonadales</taxon>
        <taxon>Gemmatimonadaceae</taxon>
        <taxon>environmental samples</taxon>
    </lineage>
</organism>
<feature type="compositionally biased region" description="Basic and acidic residues" evidence="1">
    <location>
        <begin position="94"/>
        <end position="107"/>
    </location>
</feature>
<feature type="compositionally biased region" description="Basic and acidic residues" evidence="1">
    <location>
        <begin position="144"/>
        <end position="157"/>
    </location>
</feature>
<feature type="compositionally biased region" description="Basic and acidic residues" evidence="1">
    <location>
        <begin position="165"/>
        <end position="188"/>
    </location>
</feature>
<gene>
    <name evidence="2" type="ORF">AVDCRST_MAG11-2115</name>
</gene>
<feature type="compositionally biased region" description="Basic and acidic residues" evidence="1">
    <location>
        <begin position="315"/>
        <end position="354"/>
    </location>
</feature>
<accession>A0A6J4L6D6</accession>
<feature type="compositionally biased region" description="Basic and acidic residues" evidence="1">
    <location>
        <begin position="273"/>
        <end position="296"/>
    </location>
</feature>
<feature type="compositionally biased region" description="Acidic residues" evidence="1">
    <location>
        <begin position="416"/>
        <end position="426"/>
    </location>
</feature>
<feature type="compositionally biased region" description="Basic and acidic residues" evidence="1">
    <location>
        <begin position="198"/>
        <end position="210"/>
    </location>
</feature>
<feature type="compositionally biased region" description="Basic and acidic residues" evidence="1">
    <location>
        <begin position="390"/>
        <end position="409"/>
    </location>
</feature>